<proteinExistence type="predicted"/>
<keyword evidence="3" id="KW-1185">Reference proteome</keyword>
<evidence type="ECO:0000313" key="3">
    <source>
        <dbReference type="Proteomes" id="UP001236569"/>
    </source>
</evidence>
<organism evidence="2 3">
    <name type="scientific">Flectobacillus longus</name>
    <dbReference type="NCBI Taxonomy" id="2984207"/>
    <lineage>
        <taxon>Bacteria</taxon>
        <taxon>Pseudomonadati</taxon>
        <taxon>Bacteroidota</taxon>
        <taxon>Cytophagia</taxon>
        <taxon>Cytophagales</taxon>
        <taxon>Flectobacillaceae</taxon>
        <taxon>Flectobacillus</taxon>
    </lineage>
</organism>
<dbReference type="EMBL" id="JASHID010000024">
    <property type="protein sequence ID" value="MDI9867109.1"/>
    <property type="molecule type" value="Genomic_DNA"/>
</dbReference>
<protein>
    <submittedName>
        <fullName evidence="2">Methyltransferase domain-containing protein</fullName>
    </submittedName>
</protein>
<sequence>MKKSFDAYQLKAGDVIASIGAASGVWEIGLAGMQSGLTFYIQDIDEYSCNEEEVAYTKAYWERQIGRKINGTFYAVVGTPQKTNLPKDTFDKVLIINAFHEFQYQEVILLEIAQILKSTGKLIIEEEIALEQGQVHEGCGLPLFSETQLINLLDANQFALKTIVEKERYLKVFVFEKK</sequence>
<dbReference type="Gene3D" id="3.40.50.150">
    <property type="entry name" value="Vaccinia Virus protein VP39"/>
    <property type="match status" value="1"/>
</dbReference>
<name>A0ABT6YU31_9BACT</name>
<keyword evidence="2" id="KW-0808">Transferase</keyword>
<gene>
    <name evidence="2" type="ORF">QM480_22400</name>
</gene>
<dbReference type="Pfam" id="PF08241">
    <property type="entry name" value="Methyltransf_11"/>
    <property type="match status" value="1"/>
</dbReference>
<keyword evidence="2" id="KW-0489">Methyltransferase</keyword>
<accession>A0ABT6YU31</accession>
<dbReference type="InterPro" id="IPR029063">
    <property type="entry name" value="SAM-dependent_MTases_sf"/>
</dbReference>
<dbReference type="Proteomes" id="UP001236569">
    <property type="component" value="Unassembled WGS sequence"/>
</dbReference>
<dbReference type="InterPro" id="IPR013216">
    <property type="entry name" value="Methyltransf_11"/>
</dbReference>
<dbReference type="SUPFAM" id="SSF53335">
    <property type="entry name" value="S-adenosyl-L-methionine-dependent methyltransferases"/>
    <property type="match status" value="1"/>
</dbReference>
<feature type="domain" description="Methyltransferase type 11" evidence="1">
    <location>
        <begin position="69"/>
        <end position="124"/>
    </location>
</feature>
<comment type="caution">
    <text evidence="2">The sequence shown here is derived from an EMBL/GenBank/DDBJ whole genome shotgun (WGS) entry which is preliminary data.</text>
</comment>
<reference evidence="2 3" key="1">
    <citation type="submission" date="2023-05" db="EMBL/GenBank/DDBJ databases">
        <title>Novel species of genus Flectobacillus isolated from stream in China.</title>
        <authorList>
            <person name="Lu H."/>
        </authorList>
    </citation>
    <scope>NUCLEOTIDE SEQUENCE [LARGE SCALE GENOMIC DNA]</scope>
    <source>
        <strain evidence="2 3">DC10W</strain>
    </source>
</reference>
<dbReference type="GO" id="GO:0008168">
    <property type="term" value="F:methyltransferase activity"/>
    <property type="evidence" value="ECO:0007669"/>
    <property type="project" value="UniProtKB-KW"/>
</dbReference>
<dbReference type="RefSeq" id="WP_283371805.1">
    <property type="nucleotide sequence ID" value="NZ_JASHID010000024.1"/>
</dbReference>
<evidence type="ECO:0000313" key="2">
    <source>
        <dbReference type="EMBL" id="MDI9867109.1"/>
    </source>
</evidence>
<evidence type="ECO:0000259" key="1">
    <source>
        <dbReference type="Pfam" id="PF08241"/>
    </source>
</evidence>
<dbReference type="GO" id="GO:0032259">
    <property type="term" value="P:methylation"/>
    <property type="evidence" value="ECO:0007669"/>
    <property type="project" value="UniProtKB-KW"/>
</dbReference>